<dbReference type="InterPro" id="IPR042197">
    <property type="entry name" value="Apaf_helical"/>
</dbReference>
<sequence length="501" mass="56657">MCDVYISSGLLQLPSFTSYLFSALKNAGLYVLGNYTEPNTSDLKLSGAIEGSRVSIIVFSMYYANSTMCLRELEKIMECRSSRHQQVVPVFLDFLDPSDVRNLSGYFGEVLLDTLERNSTDANNLLTYRTALREASAISPSFLPNIGNESKVIEDIVAHVTSLLDSTDLFVAEHPVGVNSRVQDLIQLINNHKSDHVPVIAIWGMAGIGKTTIAKALYNQISRNFDVRKFVPDIKERLRDISWHLHKSLLSALGISVKRKVPNLDSTSLTRDSHCNSKVFLVIDNVTSDLELQEILSRAGDIREFFGPGSVVIIVTRVVNADPFSEIQVNHIYRVKEMDYNECVELFSWSAFKKATPERSFSGLINYAVEYSDGLPLALMAVGSALSKKNMEEWENLLDRLNRFPLQDAWQILKESIDSVEYSVRKMFFGLAYLSHFLIGMDRNDISQLLKEAGNHEAPRAIKVLENHSLVWFNEDKLCMHRLLQHIGREMYLQESSIESQ</sequence>
<dbReference type="PANTHER" id="PTHR11017:SF271">
    <property type="entry name" value="DISEASE RESISTANCE PROTEIN (TIR-NBS-LRR CLASS) FAMILY"/>
    <property type="match status" value="1"/>
</dbReference>
<dbReference type="InterPro" id="IPR058192">
    <property type="entry name" value="WHD_ROQ1-like"/>
</dbReference>
<dbReference type="PROSITE" id="PS50104">
    <property type="entry name" value="TIR"/>
    <property type="match status" value="1"/>
</dbReference>
<feature type="domain" description="TIR" evidence="3">
    <location>
        <begin position="1"/>
        <end position="164"/>
    </location>
</feature>
<name>A0ABU6ZUZ5_9FABA</name>
<dbReference type="PANTHER" id="PTHR11017">
    <property type="entry name" value="LEUCINE-RICH REPEAT-CONTAINING PROTEIN"/>
    <property type="match status" value="1"/>
</dbReference>
<feature type="non-terminal residue" evidence="4">
    <location>
        <position position="501"/>
    </location>
</feature>
<dbReference type="SMART" id="SM00255">
    <property type="entry name" value="TIR"/>
    <property type="match status" value="1"/>
</dbReference>
<accession>A0ABU6ZUZ5</accession>
<protein>
    <recommendedName>
        <fullName evidence="3">TIR domain-containing protein</fullName>
    </recommendedName>
</protein>
<keyword evidence="2" id="KW-0677">Repeat</keyword>
<dbReference type="InterPro" id="IPR027417">
    <property type="entry name" value="P-loop_NTPase"/>
</dbReference>
<proteinExistence type="predicted"/>
<comment type="caution">
    <text evidence="4">The sequence shown here is derived from an EMBL/GenBank/DDBJ whole genome shotgun (WGS) entry which is preliminary data.</text>
</comment>
<organism evidence="4 5">
    <name type="scientific">Stylosanthes scabra</name>
    <dbReference type="NCBI Taxonomy" id="79078"/>
    <lineage>
        <taxon>Eukaryota</taxon>
        <taxon>Viridiplantae</taxon>
        <taxon>Streptophyta</taxon>
        <taxon>Embryophyta</taxon>
        <taxon>Tracheophyta</taxon>
        <taxon>Spermatophyta</taxon>
        <taxon>Magnoliopsida</taxon>
        <taxon>eudicotyledons</taxon>
        <taxon>Gunneridae</taxon>
        <taxon>Pentapetalae</taxon>
        <taxon>rosids</taxon>
        <taxon>fabids</taxon>
        <taxon>Fabales</taxon>
        <taxon>Fabaceae</taxon>
        <taxon>Papilionoideae</taxon>
        <taxon>50 kb inversion clade</taxon>
        <taxon>dalbergioids sensu lato</taxon>
        <taxon>Dalbergieae</taxon>
        <taxon>Pterocarpus clade</taxon>
        <taxon>Stylosanthes</taxon>
    </lineage>
</organism>
<keyword evidence="1" id="KW-0433">Leucine-rich repeat</keyword>
<reference evidence="4 5" key="1">
    <citation type="journal article" date="2023" name="Plants (Basel)">
        <title>Bridging the Gap: Combining Genomics and Transcriptomics Approaches to Understand Stylosanthes scabra, an Orphan Legume from the Brazilian Caatinga.</title>
        <authorList>
            <person name="Ferreira-Neto J.R.C."/>
            <person name="da Silva M.D."/>
            <person name="Binneck E."/>
            <person name="de Melo N.F."/>
            <person name="da Silva R.H."/>
            <person name="de Melo A.L.T.M."/>
            <person name="Pandolfi V."/>
            <person name="Bustamante F.O."/>
            <person name="Brasileiro-Vidal A.C."/>
            <person name="Benko-Iseppon A.M."/>
        </authorList>
    </citation>
    <scope>NUCLEOTIDE SEQUENCE [LARGE SCALE GENOMIC DNA]</scope>
    <source>
        <tissue evidence="4">Leaves</tissue>
    </source>
</reference>
<dbReference type="Gene3D" id="1.10.8.430">
    <property type="entry name" value="Helical domain of apoptotic protease-activating factors"/>
    <property type="match status" value="1"/>
</dbReference>
<evidence type="ECO:0000313" key="4">
    <source>
        <dbReference type="EMBL" id="MED6225808.1"/>
    </source>
</evidence>
<dbReference type="InterPro" id="IPR000157">
    <property type="entry name" value="TIR_dom"/>
</dbReference>
<keyword evidence="5" id="KW-1185">Reference proteome</keyword>
<dbReference type="Pfam" id="PF01582">
    <property type="entry name" value="TIR"/>
    <property type="match status" value="1"/>
</dbReference>
<dbReference type="Proteomes" id="UP001341840">
    <property type="component" value="Unassembled WGS sequence"/>
</dbReference>
<dbReference type="EMBL" id="JASCZI010274232">
    <property type="protein sequence ID" value="MED6225808.1"/>
    <property type="molecule type" value="Genomic_DNA"/>
</dbReference>
<dbReference type="SUPFAM" id="SSF52200">
    <property type="entry name" value="Toll/Interleukin receptor TIR domain"/>
    <property type="match status" value="1"/>
</dbReference>
<gene>
    <name evidence="4" type="ORF">PIB30_097223</name>
</gene>
<dbReference type="InterPro" id="IPR044974">
    <property type="entry name" value="Disease_R_plants"/>
</dbReference>
<dbReference type="Pfam" id="PF00931">
    <property type="entry name" value="NB-ARC"/>
    <property type="match status" value="1"/>
</dbReference>
<evidence type="ECO:0000313" key="5">
    <source>
        <dbReference type="Proteomes" id="UP001341840"/>
    </source>
</evidence>
<dbReference type="Pfam" id="PF23282">
    <property type="entry name" value="WHD_ROQ1"/>
    <property type="match status" value="1"/>
</dbReference>
<dbReference type="Gene3D" id="3.40.50.300">
    <property type="entry name" value="P-loop containing nucleotide triphosphate hydrolases"/>
    <property type="match status" value="1"/>
</dbReference>
<dbReference type="InterPro" id="IPR035897">
    <property type="entry name" value="Toll_tir_struct_dom_sf"/>
</dbReference>
<evidence type="ECO:0000259" key="3">
    <source>
        <dbReference type="PROSITE" id="PS50104"/>
    </source>
</evidence>
<dbReference type="Gene3D" id="3.40.50.10140">
    <property type="entry name" value="Toll/interleukin-1 receptor homology (TIR) domain"/>
    <property type="match status" value="1"/>
</dbReference>
<dbReference type="SUPFAM" id="SSF52540">
    <property type="entry name" value="P-loop containing nucleoside triphosphate hydrolases"/>
    <property type="match status" value="1"/>
</dbReference>
<dbReference type="InterPro" id="IPR002182">
    <property type="entry name" value="NB-ARC"/>
</dbReference>
<evidence type="ECO:0000256" key="2">
    <source>
        <dbReference type="ARBA" id="ARBA00022737"/>
    </source>
</evidence>
<evidence type="ECO:0000256" key="1">
    <source>
        <dbReference type="ARBA" id="ARBA00022614"/>
    </source>
</evidence>
<dbReference type="PRINTS" id="PR00364">
    <property type="entry name" value="DISEASERSIST"/>
</dbReference>